<dbReference type="CDD" id="cd13999">
    <property type="entry name" value="STKc_MAP3K-like"/>
    <property type="match status" value="1"/>
</dbReference>
<dbReference type="InterPro" id="IPR000719">
    <property type="entry name" value="Prot_kinase_dom"/>
</dbReference>
<dbReference type="SUPFAM" id="SSF56112">
    <property type="entry name" value="Protein kinase-like (PK-like)"/>
    <property type="match status" value="1"/>
</dbReference>
<dbReference type="PANTHER" id="PTHR44329">
    <property type="entry name" value="SERINE/THREONINE-PROTEIN KINASE TNNI3K-RELATED"/>
    <property type="match status" value="1"/>
</dbReference>
<dbReference type="PROSITE" id="PS00108">
    <property type="entry name" value="PROTEIN_KINASE_ST"/>
    <property type="match status" value="1"/>
</dbReference>
<dbReference type="SMART" id="SM00220">
    <property type="entry name" value="S_TKc"/>
    <property type="match status" value="1"/>
</dbReference>
<dbReference type="InterPro" id="IPR008271">
    <property type="entry name" value="Ser/Thr_kinase_AS"/>
</dbReference>
<evidence type="ECO:0000313" key="4">
    <source>
        <dbReference type="EMBL" id="KAL0477073.1"/>
    </source>
</evidence>
<dbReference type="GO" id="GO:0004674">
    <property type="term" value="F:protein serine/threonine kinase activity"/>
    <property type="evidence" value="ECO:0007669"/>
    <property type="project" value="TreeGrafter"/>
</dbReference>
<name>A0AAW2YJ98_9EUKA</name>
<dbReference type="EMBL" id="JAOPGA020000137">
    <property type="protein sequence ID" value="KAL0477073.1"/>
    <property type="molecule type" value="Genomic_DNA"/>
</dbReference>
<gene>
    <name evidence="4" type="ORF">AKO1_006130</name>
</gene>
<dbReference type="AlphaFoldDB" id="A0AAW2YJ98"/>
<sequence>MLRDPLINSMDRINDAEMMCEDHIIPFNVLRFEQRINEGSYGIVFKGRYINAPVAIKRIKTDEIMTHEFMHEVKVLKSLRHPNIVLFMGVCVTKDSNFILTEFMAGGSLEDCIYLHERKSPSPIHECMPFKKKIRLLLEVVLGMTYLHSMNPPLCHRDLKPSNILLDLNHNTAKVCDFGTAKHLQHMSMTGTVGTLVYMSPEILISDRHYDESCDVYSFSICMYELFFEVRPYTNIDVTFFLSENESTSEYDFGNLFNLGFQVMNGARPAIPNVALNDAERDYVDLMVRCWDTKPKNRPRFDEIFACMEKIQNKIKE</sequence>
<evidence type="ECO:0000256" key="1">
    <source>
        <dbReference type="ARBA" id="ARBA00022741"/>
    </source>
</evidence>
<proteinExistence type="predicted"/>
<dbReference type="Pfam" id="PF00069">
    <property type="entry name" value="Pkinase"/>
    <property type="match status" value="1"/>
</dbReference>
<comment type="caution">
    <text evidence="4">The sequence shown here is derived from an EMBL/GenBank/DDBJ whole genome shotgun (WGS) entry which is preliminary data.</text>
</comment>
<reference evidence="4 5" key="1">
    <citation type="submission" date="2024-03" db="EMBL/GenBank/DDBJ databases">
        <title>The Acrasis kona genome and developmental transcriptomes reveal deep origins of eukaryotic multicellular pathways.</title>
        <authorList>
            <person name="Sheikh S."/>
            <person name="Fu C.-J."/>
            <person name="Brown M.W."/>
            <person name="Baldauf S.L."/>
        </authorList>
    </citation>
    <scope>NUCLEOTIDE SEQUENCE [LARGE SCALE GENOMIC DNA]</scope>
    <source>
        <strain evidence="4 5">ATCC MYA-3509</strain>
    </source>
</reference>
<dbReference type="InterPro" id="IPR051681">
    <property type="entry name" value="Ser/Thr_Kinases-Pseudokinases"/>
</dbReference>
<dbReference type="PROSITE" id="PS50011">
    <property type="entry name" value="PROTEIN_KINASE_DOM"/>
    <property type="match status" value="1"/>
</dbReference>
<keyword evidence="1" id="KW-0547">Nucleotide-binding</keyword>
<accession>A0AAW2YJ98</accession>
<keyword evidence="2" id="KW-0067">ATP-binding</keyword>
<dbReference type="PIRSF" id="PIRSF000654">
    <property type="entry name" value="Integrin-linked_kinase"/>
    <property type="match status" value="1"/>
</dbReference>
<organism evidence="4 5">
    <name type="scientific">Acrasis kona</name>
    <dbReference type="NCBI Taxonomy" id="1008807"/>
    <lineage>
        <taxon>Eukaryota</taxon>
        <taxon>Discoba</taxon>
        <taxon>Heterolobosea</taxon>
        <taxon>Tetramitia</taxon>
        <taxon>Eutetramitia</taxon>
        <taxon>Acrasidae</taxon>
        <taxon>Acrasis</taxon>
    </lineage>
</organism>
<feature type="domain" description="Protein kinase" evidence="3">
    <location>
        <begin position="30"/>
        <end position="311"/>
    </location>
</feature>
<evidence type="ECO:0000259" key="3">
    <source>
        <dbReference type="PROSITE" id="PS50011"/>
    </source>
</evidence>
<evidence type="ECO:0000256" key="2">
    <source>
        <dbReference type="ARBA" id="ARBA00022840"/>
    </source>
</evidence>
<dbReference type="PANTHER" id="PTHR44329:SF298">
    <property type="entry name" value="MIXED LINEAGE KINASE DOMAIN-LIKE PROTEIN"/>
    <property type="match status" value="1"/>
</dbReference>
<protein>
    <recommendedName>
        <fullName evidence="3">Protein kinase domain-containing protein</fullName>
    </recommendedName>
</protein>
<dbReference type="GO" id="GO:0005524">
    <property type="term" value="F:ATP binding"/>
    <property type="evidence" value="ECO:0007669"/>
    <property type="project" value="UniProtKB-KW"/>
</dbReference>
<keyword evidence="5" id="KW-1185">Reference proteome</keyword>
<dbReference type="InterPro" id="IPR011009">
    <property type="entry name" value="Kinase-like_dom_sf"/>
</dbReference>
<dbReference type="Proteomes" id="UP001431209">
    <property type="component" value="Unassembled WGS sequence"/>
</dbReference>
<evidence type="ECO:0000313" key="5">
    <source>
        <dbReference type="Proteomes" id="UP001431209"/>
    </source>
</evidence>
<dbReference type="Gene3D" id="1.10.510.10">
    <property type="entry name" value="Transferase(Phosphotransferase) domain 1"/>
    <property type="match status" value="1"/>
</dbReference>